<dbReference type="EMBL" id="CP012159">
    <property type="protein sequence ID" value="AKT38979.1"/>
    <property type="molecule type" value="Genomic_DNA"/>
</dbReference>
<dbReference type="RefSeq" id="WP_050431142.1">
    <property type="nucleotide sequence ID" value="NZ_CP012159.1"/>
</dbReference>
<dbReference type="OrthoDB" id="570334at2"/>
<dbReference type="STRING" id="52.CMC5_031260"/>
<evidence type="ECO:0000313" key="1">
    <source>
        <dbReference type="EMBL" id="AKT38979.1"/>
    </source>
</evidence>
<dbReference type="Proteomes" id="UP000067626">
    <property type="component" value="Chromosome"/>
</dbReference>
<dbReference type="AlphaFoldDB" id="A0A0K1EDQ0"/>
<proteinExistence type="predicted"/>
<reference evidence="1 2" key="1">
    <citation type="submission" date="2015-07" db="EMBL/GenBank/DDBJ databases">
        <title>Genome analysis of myxobacterium Chondromyces crocatus Cm c5 reveals a high potential for natural compound synthesis and the genetic basis for the loss of fruiting body formation.</title>
        <authorList>
            <person name="Zaburannyi N."/>
            <person name="Bunk B."/>
            <person name="Maier J."/>
            <person name="Overmann J."/>
            <person name="Mueller R."/>
        </authorList>
    </citation>
    <scope>NUCLEOTIDE SEQUENCE [LARGE SCALE GENOMIC DNA]</scope>
    <source>
        <strain evidence="1 2">Cm c5</strain>
    </source>
</reference>
<accession>A0A0K1EDQ0</accession>
<evidence type="ECO:0000313" key="2">
    <source>
        <dbReference type="Proteomes" id="UP000067626"/>
    </source>
</evidence>
<dbReference type="PANTHER" id="PTHR43312:SF1">
    <property type="entry name" value="NADP-DEPENDENT OXIDOREDUCTASE DOMAIN-CONTAINING PROTEIN"/>
    <property type="match status" value="1"/>
</dbReference>
<keyword evidence="2" id="KW-1185">Reference proteome</keyword>
<name>A0A0K1EDQ0_CHOCO</name>
<dbReference type="PANTHER" id="PTHR43312">
    <property type="entry name" value="D-THREO-ALDOSE 1-DEHYDROGENASE"/>
    <property type="match status" value="1"/>
</dbReference>
<dbReference type="SUPFAM" id="SSF51430">
    <property type="entry name" value="NAD(P)-linked oxidoreductase"/>
    <property type="match status" value="1"/>
</dbReference>
<gene>
    <name evidence="1" type="ORF">CMC5_031260</name>
</gene>
<dbReference type="Gene3D" id="3.20.20.100">
    <property type="entry name" value="NADP-dependent oxidoreductase domain"/>
    <property type="match status" value="1"/>
</dbReference>
<dbReference type="KEGG" id="ccro:CMC5_031260"/>
<protein>
    <submittedName>
        <fullName evidence="1">Aldo/keto reductase</fullName>
    </submittedName>
</protein>
<dbReference type="InterPro" id="IPR036812">
    <property type="entry name" value="NAD(P)_OxRdtase_dom_sf"/>
</dbReference>
<dbReference type="InterPro" id="IPR053135">
    <property type="entry name" value="AKR2_Oxidoreductase"/>
</dbReference>
<organism evidence="1 2">
    <name type="scientific">Chondromyces crocatus</name>
    <dbReference type="NCBI Taxonomy" id="52"/>
    <lineage>
        <taxon>Bacteria</taxon>
        <taxon>Pseudomonadati</taxon>
        <taxon>Myxococcota</taxon>
        <taxon>Polyangia</taxon>
        <taxon>Polyangiales</taxon>
        <taxon>Polyangiaceae</taxon>
        <taxon>Chondromyces</taxon>
    </lineage>
</organism>
<sequence length="292" mass="32299">MACSWSPVRLGRSDIQACPLGLAAGYGISGRDVERAFERGVNLMYWGSTRTSDFGEAIKRIAARDRERLALVIQTYERRPSKIGRSLEKALRTLALDHTDILLLGWWNLPPGEALLDAAAEQVRLGRARSVMVSCHHRPTFPILARDARVDHLMIRYNAAHPGADQDVFPHLPTSRPGVIAYTATSWGQLLDRAIVPAGEPPPTGSDCYRFVLSNPNIDACYAGAKNAEQLDEALRALDRGPMTEEELAWIRRVGVSARDRAQLQQKGMGFADRLVNLISGFGFRTTAELPR</sequence>